<dbReference type="Proteomes" id="UP000481421">
    <property type="component" value="Unassembled WGS sequence"/>
</dbReference>
<dbReference type="Gene3D" id="1.10.3720.10">
    <property type="entry name" value="MetI-like"/>
    <property type="match status" value="1"/>
</dbReference>
<evidence type="ECO:0000256" key="7">
    <source>
        <dbReference type="RuleBase" id="RU363032"/>
    </source>
</evidence>
<dbReference type="SUPFAM" id="SSF161098">
    <property type="entry name" value="MetI-like"/>
    <property type="match status" value="1"/>
</dbReference>
<dbReference type="InterPro" id="IPR050901">
    <property type="entry name" value="BP-dep_ABC_trans_perm"/>
</dbReference>
<evidence type="ECO:0000256" key="4">
    <source>
        <dbReference type="ARBA" id="ARBA00022692"/>
    </source>
</evidence>
<protein>
    <submittedName>
        <fullName evidence="9">Carbohydrate ABC transporter permease</fullName>
    </submittedName>
</protein>
<sequence length="263" mass="28971">MIRRIPTALALVALAGFILLPLAQTILLSFTATLPHDGVTEGEISLINYRNIFASPALVDSLRNSLVYVLLNVALCLIAGLPAAYAFARYRFVGDRHFLFLMLAFRVTPPVVLSLPIFILFAQFGLVNSPVGIALVHCLFNLPIAIWILESFIAAVPREFDETAFLDGHSLPGFFLRHLIPAIAPGIGVAAFFCFVFSWVEVVFARILTVTDGKPITMAINALFTFQTDFGLVMAMTIFSLLPGLAMIWFVRNHIARGFVIRT</sequence>
<dbReference type="CDD" id="cd06261">
    <property type="entry name" value="TM_PBP2"/>
    <property type="match status" value="1"/>
</dbReference>
<accession>A0A6B3RSY0</accession>
<evidence type="ECO:0000313" key="9">
    <source>
        <dbReference type="EMBL" id="NEX46152.1"/>
    </source>
</evidence>
<comment type="caution">
    <text evidence="9">The sequence shown here is derived from an EMBL/GenBank/DDBJ whole genome shotgun (WGS) entry which is preliminary data.</text>
</comment>
<dbReference type="InterPro" id="IPR035906">
    <property type="entry name" value="MetI-like_sf"/>
</dbReference>
<keyword evidence="3" id="KW-1003">Cell membrane</keyword>
<evidence type="ECO:0000256" key="1">
    <source>
        <dbReference type="ARBA" id="ARBA00004651"/>
    </source>
</evidence>
<keyword evidence="2 7" id="KW-0813">Transport</keyword>
<organism evidence="9 10">
    <name type="scientific">Pseudotabrizicola algicola</name>
    <dbReference type="NCBI Taxonomy" id="2709381"/>
    <lineage>
        <taxon>Bacteria</taxon>
        <taxon>Pseudomonadati</taxon>
        <taxon>Pseudomonadota</taxon>
        <taxon>Alphaproteobacteria</taxon>
        <taxon>Rhodobacterales</taxon>
        <taxon>Paracoccaceae</taxon>
        <taxon>Pseudotabrizicola</taxon>
    </lineage>
</organism>
<feature type="transmembrane region" description="Helical" evidence="7">
    <location>
        <begin position="230"/>
        <end position="251"/>
    </location>
</feature>
<comment type="similarity">
    <text evidence="7">Belongs to the binding-protein-dependent transport system permease family.</text>
</comment>
<keyword evidence="4 7" id="KW-0812">Transmembrane</keyword>
<keyword evidence="10" id="KW-1185">Reference proteome</keyword>
<evidence type="ECO:0000259" key="8">
    <source>
        <dbReference type="PROSITE" id="PS50928"/>
    </source>
</evidence>
<evidence type="ECO:0000256" key="3">
    <source>
        <dbReference type="ARBA" id="ARBA00022475"/>
    </source>
</evidence>
<dbReference type="PANTHER" id="PTHR32243:SF52">
    <property type="entry name" value="ABC TRANSPORTER PERMEASE PROTEIN"/>
    <property type="match status" value="1"/>
</dbReference>
<comment type="subcellular location">
    <subcellularLocation>
        <location evidence="1 7">Cell membrane</location>
        <topology evidence="1 7">Multi-pass membrane protein</topology>
    </subcellularLocation>
</comment>
<feature type="transmembrane region" description="Helical" evidence="7">
    <location>
        <begin position="134"/>
        <end position="157"/>
    </location>
</feature>
<dbReference type="Pfam" id="PF00528">
    <property type="entry name" value="BPD_transp_1"/>
    <property type="match status" value="1"/>
</dbReference>
<dbReference type="RefSeq" id="WP_164610578.1">
    <property type="nucleotide sequence ID" value="NZ_JAAIKE010000002.1"/>
</dbReference>
<evidence type="ECO:0000256" key="2">
    <source>
        <dbReference type="ARBA" id="ARBA00022448"/>
    </source>
</evidence>
<dbReference type="EMBL" id="JAAIKE010000002">
    <property type="protein sequence ID" value="NEX46152.1"/>
    <property type="molecule type" value="Genomic_DNA"/>
</dbReference>
<feature type="transmembrane region" description="Helical" evidence="7">
    <location>
        <begin position="178"/>
        <end position="200"/>
    </location>
</feature>
<evidence type="ECO:0000256" key="6">
    <source>
        <dbReference type="ARBA" id="ARBA00023136"/>
    </source>
</evidence>
<dbReference type="PANTHER" id="PTHR32243">
    <property type="entry name" value="MALTOSE TRANSPORT SYSTEM PERMEASE-RELATED"/>
    <property type="match status" value="1"/>
</dbReference>
<reference evidence="9 10" key="1">
    <citation type="submission" date="2020-02" db="EMBL/GenBank/DDBJ databases">
        <title>Rhodobacter algicola sp. nov., isolated from microalga culture.</title>
        <authorList>
            <person name="Park C.-Y."/>
        </authorList>
    </citation>
    <scope>NUCLEOTIDE SEQUENCE [LARGE SCALE GENOMIC DNA]</scope>
    <source>
        <strain evidence="9 10">ETT8</strain>
    </source>
</reference>
<proteinExistence type="inferred from homology"/>
<evidence type="ECO:0000256" key="5">
    <source>
        <dbReference type="ARBA" id="ARBA00022989"/>
    </source>
</evidence>
<keyword evidence="6 7" id="KW-0472">Membrane</keyword>
<dbReference type="GO" id="GO:0055085">
    <property type="term" value="P:transmembrane transport"/>
    <property type="evidence" value="ECO:0007669"/>
    <property type="project" value="InterPro"/>
</dbReference>
<keyword evidence="5 7" id="KW-1133">Transmembrane helix</keyword>
<gene>
    <name evidence="9" type="ORF">G3572_08045</name>
</gene>
<dbReference type="PROSITE" id="PS50928">
    <property type="entry name" value="ABC_TM1"/>
    <property type="match status" value="1"/>
</dbReference>
<dbReference type="AlphaFoldDB" id="A0A6B3RSY0"/>
<feature type="domain" description="ABC transmembrane type-1" evidence="8">
    <location>
        <begin position="62"/>
        <end position="251"/>
    </location>
</feature>
<feature type="transmembrane region" description="Helical" evidence="7">
    <location>
        <begin position="99"/>
        <end position="122"/>
    </location>
</feature>
<evidence type="ECO:0000313" key="10">
    <source>
        <dbReference type="Proteomes" id="UP000481421"/>
    </source>
</evidence>
<feature type="transmembrane region" description="Helical" evidence="7">
    <location>
        <begin position="66"/>
        <end position="87"/>
    </location>
</feature>
<name>A0A6B3RSY0_9RHOB</name>
<dbReference type="InterPro" id="IPR000515">
    <property type="entry name" value="MetI-like"/>
</dbReference>
<dbReference type="GO" id="GO:0005886">
    <property type="term" value="C:plasma membrane"/>
    <property type="evidence" value="ECO:0007669"/>
    <property type="project" value="UniProtKB-SubCell"/>
</dbReference>